<organism evidence="1 2">
    <name type="scientific">Jimgerdemannia flammicorona</name>
    <dbReference type="NCBI Taxonomy" id="994334"/>
    <lineage>
        <taxon>Eukaryota</taxon>
        <taxon>Fungi</taxon>
        <taxon>Fungi incertae sedis</taxon>
        <taxon>Mucoromycota</taxon>
        <taxon>Mucoromycotina</taxon>
        <taxon>Endogonomycetes</taxon>
        <taxon>Endogonales</taxon>
        <taxon>Endogonaceae</taxon>
        <taxon>Jimgerdemannia</taxon>
    </lineage>
</organism>
<evidence type="ECO:0000313" key="1">
    <source>
        <dbReference type="EMBL" id="RUS24343.1"/>
    </source>
</evidence>
<proteinExistence type="predicted"/>
<dbReference type="EMBL" id="RBNJ01016328">
    <property type="protein sequence ID" value="RUS24343.1"/>
    <property type="molecule type" value="Genomic_DNA"/>
</dbReference>
<comment type="caution">
    <text evidence="1">The sequence shown here is derived from an EMBL/GenBank/DDBJ whole genome shotgun (WGS) entry which is preliminary data.</text>
</comment>
<name>A0A433Q3F2_9FUNG</name>
<protein>
    <submittedName>
        <fullName evidence="1">Uncharacterized protein</fullName>
    </submittedName>
</protein>
<gene>
    <name evidence="1" type="ORF">BC938DRAFT_473739</name>
</gene>
<evidence type="ECO:0000313" key="2">
    <source>
        <dbReference type="Proteomes" id="UP000274822"/>
    </source>
</evidence>
<keyword evidence="2" id="KW-1185">Reference proteome</keyword>
<reference evidence="1 2" key="1">
    <citation type="journal article" date="2018" name="New Phytol.">
        <title>Phylogenomics of Endogonaceae and evolution of mycorrhizas within Mucoromycota.</title>
        <authorList>
            <person name="Chang Y."/>
            <person name="Desiro A."/>
            <person name="Na H."/>
            <person name="Sandor L."/>
            <person name="Lipzen A."/>
            <person name="Clum A."/>
            <person name="Barry K."/>
            <person name="Grigoriev I.V."/>
            <person name="Martin F.M."/>
            <person name="Stajich J.E."/>
            <person name="Smith M.E."/>
            <person name="Bonito G."/>
            <person name="Spatafora J.W."/>
        </authorList>
    </citation>
    <scope>NUCLEOTIDE SEQUENCE [LARGE SCALE GENOMIC DNA]</scope>
    <source>
        <strain evidence="1 2">AD002</strain>
    </source>
</reference>
<dbReference type="AlphaFoldDB" id="A0A433Q3F2"/>
<sequence length="160" mass="18599">MNKNKYRTPLPYRPMDMVFFIFLPRISPSPSPCSSIYPPSFVPQSLRRLLAWYILKCKYPVMSRFFGSKRSAFAKGSFFYGMWIAKNVHLQPDADFRREDKALCHLLSVSRRATACLEFLQSCVPGVARFSELTVKSCALDRSQRKSRLKIDERYLLAKL</sequence>
<accession>A0A433Q3F2</accession>
<dbReference type="Proteomes" id="UP000274822">
    <property type="component" value="Unassembled WGS sequence"/>
</dbReference>